<accession>A0A2Z5FXZ4</accession>
<feature type="transmembrane region" description="Helical" evidence="4">
    <location>
        <begin position="372"/>
        <end position="396"/>
    </location>
</feature>
<dbReference type="Gene3D" id="1.20.1250.20">
    <property type="entry name" value="MFS general substrate transporter like domains"/>
    <property type="match status" value="1"/>
</dbReference>
<dbReference type="KEGG" id="abas:ACPOL_1919"/>
<evidence type="ECO:0000256" key="4">
    <source>
        <dbReference type="SAM" id="Phobius"/>
    </source>
</evidence>
<keyword evidence="1 4" id="KW-0812">Transmembrane</keyword>
<evidence type="ECO:0000259" key="5">
    <source>
        <dbReference type="PROSITE" id="PS50850"/>
    </source>
</evidence>
<feature type="transmembrane region" description="Helical" evidence="4">
    <location>
        <begin position="34"/>
        <end position="59"/>
    </location>
</feature>
<feature type="transmembrane region" description="Helical" evidence="4">
    <location>
        <begin position="339"/>
        <end position="360"/>
    </location>
</feature>
<feature type="transmembrane region" description="Helical" evidence="4">
    <location>
        <begin position="124"/>
        <end position="145"/>
    </location>
</feature>
<sequence>MDLLLEPIPATVAASSFWRSPSAWLRQRNLSRSFWIFFAAAFFFDAGFSVYFFLFNLYLLDFHFNERAIGLIGGAMTLGSVVGTLPAGMFAHKYGIGPLLVLCFLLAPFLNALRVLLMWQTAQIGLAFLSGLAMSSWGVCFLPAVARSTTEKNRPSAFSLIFSVSIGTSALGGVVCGYLPQWLKRIGLPMQAFEVKRLILLGSCGVAILGLIFVLRLPLPRQLDQSTTSQTGSFHRGWLSRLRVHPFLLTFLPAMALWSGVIAAFSPFANVYLSRDLHIPMSRIGLIFSTTQVVQLCLGLLTPFVFRKLGLVKGIIATQIATALALASLSIAVDARVAVALYLGFSAAQWMSSPGLYNLLMNRTPDSGRSNAAAMTLFCNALAASAATAGAGILFTRFGYPRVLQAIAALALVVAAMFWILIGSRNDEVQVQT</sequence>
<dbReference type="PROSITE" id="PS50850">
    <property type="entry name" value="MFS"/>
    <property type="match status" value="1"/>
</dbReference>
<proteinExistence type="predicted"/>
<feature type="transmembrane region" description="Helical" evidence="4">
    <location>
        <begin position="157"/>
        <end position="178"/>
    </location>
</feature>
<dbReference type="OrthoDB" id="119045at2"/>
<dbReference type="AlphaFoldDB" id="A0A2Z5FXZ4"/>
<name>A0A2Z5FXZ4_9BACT</name>
<dbReference type="EMBL" id="CP030840">
    <property type="protein sequence ID" value="AXC11255.1"/>
    <property type="molecule type" value="Genomic_DNA"/>
</dbReference>
<dbReference type="Proteomes" id="UP000253606">
    <property type="component" value="Chromosome"/>
</dbReference>
<feature type="domain" description="Major facilitator superfamily (MFS) profile" evidence="5">
    <location>
        <begin position="33"/>
        <end position="426"/>
    </location>
</feature>
<reference evidence="6 7" key="1">
    <citation type="journal article" date="2018" name="Front. Microbiol.">
        <title>Hydrolytic Capabilities as a Key to Environmental Success: Chitinolytic and Cellulolytic Acidobacteria From Acidic Sub-arctic Soils and Boreal Peatlands.</title>
        <authorList>
            <person name="Belova S.E."/>
            <person name="Ravin N.V."/>
            <person name="Pankratov T.A."/>
            <person name="Rakitin A.L."/>
            <person name="Ivanova A.A."/>
            <person name="Beletsky A.V."/>
            <person name="Mardanov A.V."/>
            <person name="Sinninghe Damste J.S."/>
            <person name="Dedysh S.N."/>
        </authorList>
    </citation>
    <scope>NUCLEOTIDE SEQUENCE [LARGE SCALE GENOMIC DNA]</scope>
    <source>
        <strain evidence="6 7">SBC82</strain>
    </source>
</reference>
<dbReference type="PANTHER" id="PTHR23526:SF4">
    <property type="entry name" value="INTEGRAL MEMBRANE TRANSPORT PROTEIN"/>
    <property type="match status" value="1"/>
</dbReference>
<dbReference type="GO" id="GO:0022857">
    <property type="term" value="F:transmembrane transporter activity"/>
    <property type="evidence" value="ECO:0007669"/>
    <property type="project" value="InterPro"/>
</dbReference>
<dbReference type="InterPro" id="IPR020846">
    <property type="entry name" value="MFS_dom"/>
</dbReference>
<organism evidence="6 7">
    <name type="scientific">Acidisarcina polymorpha</name>
    <dbReference type="NCBI Taxonomy" id="2211140"/>
    <lineage>
        <taxon>Bacteria</taxon>
        <taxon>Pseudomonadati</taxon>
        <taxon>Acidobacteriota</taxon>
        <taxon>Terriglobia</taxon>
        <taxon>Terriglobales</taxon>
        <taxon>Acidobacteriaceae</taxon>
        <taxon>Acidisarcina</taxon>
    </lineage>
</organism>
<evidence type="ECO:0000256" key="3">
    <source>
        <dbReference type="ARBA" id="ARBA00023136"/>
    </source>
</evidence>
<evidence type="ECO:0000313" key="7">
    <source>
        <dbReference type="Proteomes" id="UP000253606"/>
    </source>
</evidence>
<dbReference type="InterPro" id="IPR036259">
    <property type="entry name" value="MFS_trans_sf"/>
</dbReference>
<keyword evidence="2 4" id="KW-1133">Transmembrane helix</keyword>
<feature type="transmembrane region" description="Helical" evidence="4">
    <location>
        <begin position="312"/>
        <end position="332"/>
    </location>
</feature>
<dbReference type="PANTHER" id="PTHR23526">
    <property type="entry name" value="INTEGRAL MEMBRANE TRANSPORT PROTEIN-RELATED"/>
    <property type="match status" value="1"/>
</dbReference>
<protein>
    <submittedName>
        <fullName evidence="6">Permease</fullName>
    </submittedName>
</protein>
<feature type="transmembrane region" description="Helical" evidence="4">
    <location>
        <begin position="198"/>
        <end position="219"/>
    </location>
</feature>
<dbReference type="InterPro" id="IPR011701">
    <property type="entry name" value="MFS"/>
</dbReference>
<feature type="transmembrane region" description="Helical" evidence="4">
    <location>
        <begin position="96"/>
        <end position="117"/>
    </location>
</feature>
<evidence type="ECO:0000256" key="1">
    <source>
        <dbReference type="ARBA" id="ARBA00022692"/>
    </source>
</evidence>
<feature type="transmembrane region" description="Helical" evidence="4">
    <location>
        <begin position="285"/>
        <end position="306"/>
    </location>
</feature>
<keyword evidence="7" id="KW-1185">Reference proteome</keyword>
<dbReference type="InterPro" id="IPR052528">
    <property type="entry name" value="Sugar_transport-like"/>
</dbReference>
<feature type="transmembrane region" description="Helical" evidence="4">
    <location>
        <begin position="247"/>
        <end position="273"/>
    </location>
</feature>
<feature type="transmembrane region" description="Helical" evidence="4">
    <location>
        <begin position="403"/>
        <end position="422"/>
    </location>
</feature>
<dbReference type="RefSeq" id="WP_114206722.1">
    <property type="nucleotide sequence ID" value="NZ_CP030840.1"/>
</dbReference>
<evidence type="ECO:0000313" key="6">
    <source>
        <dbReference type="EMBL" id="AXC11255.1"/>
    </source>
</evidence>
<keyword evidence="3 4" id="KW-0472">Membrane</keyword>
<dbReference type="SUPFAM" id="SSF103473">
    <property type="entry name" value="MFS general substrate transporter"/>
    <property type="match status" value="1"/>
</dbReference>
<feature type="transmembrane region" description="Helical" evidence="4">
    <location>
        <begin position="71"/>
        <end position="90"/>
    </location>
</feature>
<dbReference type="Pfam" id="PF07690">
    <property type="entry name" value="MFS_1"/>
    <property type="match status" value="1"/>
</dbReference>
<gene>
    <name evidence="6" type="ORF">ACPOL_1919</name>
</gene>
<evidence type="ECO:0000256" key="2">
    <source>
        <dbReference type="ARBA" id="ARBA00022989"/>
    </source>
</evidence>